<dbReference type="PANTHER" id="PTHR33375">
    <property type="entry name" value="CHROMOSOME-PARTITIONING PROTEIN PARB-RELATED"/>
    <property type="match status" value="1"/>
</dbReference>
<evidence type="ECO:0000313" key="9">
    <source>
        <dbReference type="Proteomes" id="UP000582487"/>
    </source>
</evidence>
<dbReference type="Proteomes" id="UP000255284">
    <property type="component" value="Unassembled WGS sequence"/>
</dbReference>
<name>A0A2J9KNE0_9ACTO</name>
<dbReference type="GO" id="GO:0005694">
    <property type="term" value="C:chromosome"/>
    <property type="evidence" value="ECO:0007669"/>
    <property type="project" value="TreeGrafter"/>
</dbReference>
<dbReference type="InterPro" id="IPR003115">
    <property type="entry name" value="ParB_N"/>
</dbReference>
<dbReference type="GO" id="GO:0007059">
    <property type="term" value="P:chromosome segregation"/>
    <property type="evidence" value="ECO:0007669"/>
    <property type="project" value="UniProtKB-KW"/>
</dbReference>
<feature type="compositionally biased region" description="Polar residues" evidence="4">
    <location>
        <begin position="51"/>
        <end position="63"/>
    </location>
</feature>
<keyword evidence="3" id="KW-0238">DNA-binding</keyword>
<dbReference type="CDD" id="cd16393">
    <property type="entry name" value="SPO0J_N"/>
    <property type="match status" value="1"/>
</dbReference>
<dbReference type="GO" id="GO:0045881">
    <property type="term" value="P:positive regulation of sporulation resulting in formation of a cellular spore"/>
    <property type="evidence" value="ECO:0007669"/>
    <property type="project" value="TreeGrafter"/>
</dbReference>
<evidence type="ECO:0000256" key="3">
    <source>
        <dbReference type="ARBA" id="ARBA00023125"/>
    </source>
</evidence>
<dbReference type="RefSeq" id="WP_004013493.1">
    <property type="nucleotide sequence ID" value="NZ_CAMPUA010000031.1"/>
</dbReference>
<dbReference type="GeneID" id="61169069"/>
<dbReference type="EMBL" id="UGGQ01000006">
    <property type="protein sequence ID" value="STO16289.1"/>
    <property type="molecule type" value="Genomic_DNA"/>
</dbReference>
<evidence type="ECO:0000313" key="6">
    <source>
        <dbReference type="EMBL" id="NMW93553.1"/>
    </source>
</evidence>
<keyword evidence="2" id="KW-0159">Chromosome partition</keyword>
<dbReference type="Gene3D" id="1.10.10.2830">
    <property type="match status" value="1"/>
</dbReference>
<dbReference type="PANTHER" id="PTHR33375:SF1">
    <property type="entry name" value="CHROMOSOME-PARTITIONING PROTEIN PARB-RELATED"/>
    <property type="match status" value="1"/>
</dbReference>
<reference evidence="7 8" key="1">
    <citation type="submission" date="2018-06" db="EMBL/GenBank/DDBJ databases">
        <authorList>
            <consortium name="Pathogen Informatics"/>
            <person name="Doyle S."/>
        </authorList>
    </citation>
    <scope>NUCLEOTIDE SEQUENCE [LARGE SCALE GENOMIC DNA]</scope>
    <source>
        <strain evidence="7 8">NCTC11819</strain>
    </source>
</reference>
<organism evidence="6 9">
    <name type="scientific">Mobiluncus mulieris</name>
    <dbReference type="NCBI Taxonomy" id="2052"/>
    <lineage>
        <taxon>Bacteria</taxon>
        <taxon>Bacillati</taxon>
        <taxon>Actinomycetota</taxon>
        <taxon>Actinomycetes</taxon>
        <taxon>Actinomycetales</taxon>
        <taxon>Actinomycetaceae</taxon>
        <taxon>Mobiluncus</taxon>
    </lineage>
</organism>
<evidence type="ECO:0000256" key="4">
    <source>
        <dbReference type="SAM" id="MobiDB-lite"/>
    </source>
</evidence>
<gene>
    <name evidence="7" type="primary">parB</name>
    <name evidence="6" type="ORF">HHJ74_07580</name>
    <name evidence="7" type="ORF">NCTC11819_00855</name>
</gene>
<dbReference type="FunFam" id="1.10.10.2830:FF:000001">
    <property type="entry name" value="Chromosome partitioning protein ParB"/>
    <property type="match status" value="1"/>
</dbReference>
<dbReference type="Pfam" id="PF17762">
    <property type="entry name" value="HTH_ParB"/>
    <property type="match status" value="1"/>
</dbReference>
<dbReference type="EMBL" id="JABCUV010000008">
    <property type="protein sequence ID" value="NMW93553.1"/>
    <property type="molecule type" value="Genomic_DNA"/>
</dbReference>
<sequence>MAKKRALGSGLGALIPPAPASRGVDVIVPPKHGSQASPEDAKVHDLLNPRSPRTQTKAKGNSKSKGEPELVAVPGMRMAELPLQSVVPNPNQPREVFDEEALRELAESIKSVGVLQPIVVRPLEDSGGESRYELVMGERRWRASKLAGKRQIPAIIRETADEDMRRDALLENLQRVNLNPLEEAAAYQQMIAEFGITQELLAKKLSRSRPQISNTLRLLKLPATVQVKVAAGVISAGHARALLGIGNHEAMAALADRIVAEGLSVRATEEIVSLGEAEKPKRERKPRVKPALSEHLMESKTKLEDLLQTRVNLQVGKHKGSISIEFADEADLNRIVEFISRH</sequence>
<evidence type="ECO:0000313" key="7">
    <source>
        <dbReference type="EMBL" id="STO16289.1"/>
    </source>
</evidence>
<dbReference type="InterPro" id="IPR041468">
    <property type="entry name" value="HTH_ParB/Spo0J"/>
</dbReference>
<dbReference type="Pfam" id="PF02195">
    <property type="entry name" value="ParB_N"/>
    <property type="match status" value="1"/>
</dbReference>
<dbReference type="GO" id="GO:0003677">
    <property type="term" value="F:DNA binding"/>
    <property type="evidence" value="ECO:0007669"/>
    <property type="project" value="UniProtKB-KW"/>
</dbReference>
<evidence type="ECO:0000259" key="5">
    <source>
        <dbReference type="SMART" id="SM00470"/>
    </source>
</evidence>
<comment type="similarity">
    <text evidence="1">Belongs to the ParB family.</text>
</comment>
<dbReference type="FunFam" id="3.90.1530.30:FF:000001">
    <property type="entry name" value="Chromosome partitioning protein ParB"/>
    <property type="match status" value="1"/>
</dbReference>
<evidence type="ECO:0000256" key="1">
    <source>
        <dbReference type="ARBA" id="ARBA00006295"/>
    </source>
</evidence>
<dbReference type="InterPro" id="IPR036086">
    <property type="entry name" value="ParB/Sulfiredoxin_sf"/>
</dbReference>
<dbReference type="Gene3D" id="3.90.1530.30">
    <property type="match status" value="1"/>
</dbReference>
<dbReference type="NCBIfam" id="TIGR00180">
    <property type="entry name" value="parB_part"/>
    <property type="match status" value="1"/>
</dbReference>
<reference evidence="6 9" key="2">
    <citation type="submission" date="2020-04" db="EMBL/GenBank/DDBJ databases">
        <title>Antimicrobial susceptibility and clonality of vaginal-derived multi-drug resistant Mobiluncus isolates in China.</title>
        <authorList>
            <person name="Zhang X."/>
        </authorList>
    </citation>
    <scope>NUCLEOTIDE SEQUENCE [LARGE SCALE GENOMIC DNA]</scope>
    <source>
        <strain evidence="6 9">7</strain>
    </source>
</reference>
<dbReference type="InterPro" id="IPR050336">
    <property type="entry name" value="Chromosome_partition/occlusion"/>
</dbReference>
<feature type="region of interest" description="Disordered" evidence="4">
    <location>
        <begin position="1"/>
        <end position="68"/>
    </location>
</feature>
<evidence type="ECO:0000313" key="8">
    <source>
        <dbReference type="Proteomes" id="UP000255284"/>
    </source>
</evidence>
<dbReference type="SUPFAM" id="SSF109709">
    <property type="entry name" value="KorB DNA-binding domain-like"/>
    <property type="match status" value="1"/>
</dbReference>
<dbReference type="Proteomes" id="UP000582487">
    <property type="component" value="Unassembled WGS sequence"/>
</dbReference>
<comment type="caution">
    <text evidence="6">The sequence shown here is derived from an EMBL/GenBank/DDBJ whole genome shotgun (WGS) entry which is preliminary data.</text>
</comment>
<protein>
    <submittedName>
        <fullName evidence="6">ParB/RepB/Spo0J family partition protein</fullName>
    </submittedName>
    <submittedName>
        <fullName evidence="7">Probable chromosome-partitioning protein parB</fullName>
    </submittedName>
</protein>
<evidence type="ECO:0000256" key="2">
    <source>
        <dbReference type="ARBA" id="ARBA00022829"/>
    </source>
</evidence>
<dbReference type="SUPFAM" id="SSF110849">
    <property type="entry name" value="ParB/Sulfiredoxin"/>
    <property type="match status" value="1"/>
</dbReference>
<accession>A0A2J9KNE0</accession>
<feature type="domain" description="ParB-like N-terminal" evidence="5">
    <location>
        <begin position="79"/>
        <end position="173"/>
    </location>
</feature>
<dbReference type="SMART" id="SM00470">
    <property type="entry name" value="ParB"/>
    <property type="match status" value="1"/>
</dbReference>
<dbReference type="OrthoDB" id="9802051at2"/>
<dbReference type="InterPro" id="IPR004437">
    <property type="entry name" value="ParB/RepB/Spo0J"/>
</dbReference>
<proteinExistence type="inferred from homology"/>
<dbReference type="AlphaFoldDB" id="A0A2J9KNE0"/>